<proteinExistence type="predicted"/>
<gene>
    <name evidence="2" type="ORF">BOLC1T01591H</name>
</gene>
<evidence type="ECO:0000313" key="2">
    <source>
        <dbReference type="EMBL" id="VDD49202.1"/>
    </source>
</evidence>
<feature type="chain" id="PRO_5017928116" description="DUF1985 domain-containing protein" evidence="1">
    <location>
        <begin position="19"/>
        <end position="52"/>
    </location>
</feature>
<evidence type="ECO:0000256" key="1">
    <source>
        <dbReference type="SAM" id="SignalP"/>
    </source>
</evidence>
<dbReference type="AlphaFoldDB" id="A0A3P6FXT4"/>
<reference evidence="2" key="1">
    <citation type="submission" date="2018-11" db="EMBL/GenBank/DDBJ databases">
        <authorList>
            <consortium name="Genoscope - CEA"/>
            <person name="William W."/>
        </authorList>
    </citation>
    <scope>NUCLEOTIDE SEQUENCE</scope>
</reference>
<feature type="signal peptide" evidence="1">
    <location>
        <begin position="1"/>
        <end position="18"/>
    </location>
</feature>
<organism evidence="2">
    <name type="scientific">Brassica oleracea</name>
    <name type="common">Wild cabbage</name>
    <dbReference type="NCBI Taxonomy" id="3712"/>
    <lineage>
        <taxon>Eukaryota</taxon>
        <taxon>Viridiplantae</taxon>
        <taxon>Streptophyta</taxon>
        <taxon>Embryophyta</taxon>
        <taxon>Tracheophyta</taxon>
        <taxon>Spermatophyta</taxon>
        <taxon>Magnoliopsida</taxon>
        <taxon>eudicotyledons</taxon>
        <taxon>Gunneridae</taxon>
        <taxon>Pentapetalae</taxon>
        <taxon>rosids</taxon>
        <taxon>malvids</taxon>
        <taxon>Brassicales</taxon>
        <taxon>Brassicaceae</taxon>
        <taxon>Brassiceae</taxon>
        <taxon>Brassica</taxon>
    </lineage>
</organism>
<sequence>MNLQNLCWLIFFIKRSLLLDFPRFWNSKNIKEHCEFKGTTLLRELYEVKEDK</sequence>
<dbReference type="EMBL" id="LR031878">
    <property type="protein sequence ID" value="VDD49202.1"/>
    <property type="molecule type" value="Genomic_DNA"/>
</dbReference>
<accession>A0A3P6FXT4</accession>
<protein>
    <recommendedName>
        <fullName evidence="3">DUF1985 domain-containing protein</fullName>
    </recommendedName>
</protein>
<name>A0A3P6FXT4_BRAOL</name>
<evidence type="ECO:0008006" key="3">
    <source>
        <dbReference type="Google" id="ProtNLM"/>
    </source>
</evidence>
<keyword evidence="1" id="KW-0732">Signal</keyword>